<sequence>MSLRSVLGLIGLAVSLPFLGYLVYISQAKAPTPDQIIFLAFAFSVTFPTLILLSLVLFRSLVILAAALPVYAACVIAGYARTFMAFQILCNGKPTESFRDCLYFSVSQFTNTGCADCMPTPQLRLLAASEAFFGYLSLGVFTACLIVILVRMITTDKLRQ</sequence>
<name>A0A4V0YQZ0_9BACT</name>
<dbReference type="Pfam" id="PF07885">
    <property type="entry name" value="Ion_trans_2"/>
    <property type="match status" value="1"/>
</dbReference>
<dbReference type="AlphaFoldDB" id="A0A4V0YQZ0"/>
<protein>
    <submittedName>
        <fullName evidence="3">Ion channel</fullName>
    </submittedName>
</protein>
<evidence type="ECO:0000256" key="1">
    <source>
        <dbReference type="SAM" id="Phobius"/>
    </source>
</evidence>
<dbReference type="SUPFAM" id="SSF81324">
    <property type="entry name" value="Voltage-gated potassium channels"/>
    <property type="match status" value="1"/>
</dbReference>
<dbReference type="RefSeq" id="WP_129353035.1">
    <property type="nucleotide sequence ID" value="NZ_CP026538.1"/>
</dbReference>
<evidence type="ECO:0000313" key="4">
    <source>
        <dbReference type="Proteomes" id="UP000293296"/>
    </source>
</evidence>
<feature type="domain" description="Potassium channel" evidence="2">
    <location>
        <begin position="91"/>
        <end position="149"/>
    </location>
</feature>
<evidence type="ECO:0000313" key="3">
    <source>
        <dbReference type="EMBL" id="QAZ67972.1"/>
    </source>
</evidence>
<dbReference type="OrthoDB" id="5454305at2"/>
<keyword evidence="1" id="KW-0812">Transmembrane</keyword>
<keyword evidence="4" id="KW-1185">Reference proteome</keyword>
<reference evidence="3 4" key="1">
    <citation type="submission" date="2018-02" db="EMBL/GenBank/DDBJ databases">
        <title>Genome sequence of Desulfovibrio carbinolicus DSM 3852.</title>
        <authorList>
            <person name="Wilbanks E."/>
            <person name="Skennerton C.T."/>
            <person name="Orphan V.J."/>
        </authorList>
    </citation>
    <scope>NUCLEOTIDE SEQUENCE [LARGE SCALE GENOMIC DNA]</scope>
    <source>
        <strain evidence="3 4">DSM 3852</strain>
    </source>
</reference>
<dbReference type="InterPro" id="IPR013099">
    <property type="entry name" value="K_chnl_dom"/>
</dbReference>
<dbReference type="KEGG" id="dcb:C3Y92_12360"/>
<keyword evidence="1" id="KW-1133">Transmembrane helix</keyword>
<dbReference type="Proteomes" id="UP000293296">
    <property type="component" value="Chromosome"/>
</dbReference>
<dbReference type="EMBL" id="CP026538">
    <property type="protein sequence ID" value="QAZ67972.1"/>
    <property type="molecule type" value="Genomic_DNA"/>
</dbReference>
<feature type="transmembrane region" description="Helical" evidence="1">
    <location>
        <begin position="132"/>
        <end position="153"/>
    </location>
</feature>
<organism evidence="3 4">
    <name type="scientific">Solidesulfovibrio carbinolicus</name>
    <dbReference type="NCBI Taxonomy" id="296842"/>
    <lineage>
        <taxon>Bacteria</taxon>
        <taxon>Pseudomonadati</taxon>
        <taxon>Thermodesulfobacteriota</taxon>
        <taxon>Desulfovibrionia</taxon>
        <taxon>Desulfovibrionales</taxon>
        <taxon>Desulfovibrionaceae</taxon>
        <taxon>Solidesulfovibrio</taxon>
    </lineage>
</organism>
<accession>A0A4V0YQZ0</accession>
<gene>
    <name evidence="3" type="ORF">C3Y92_12360</name>
</gene>
<evidence type="ECO:0000259" key="2">
    <source>
        <dbReference type="Pfam" id="PF07885"/>
    </source>
</evidence>
<feature type="transmembrane region" description="Helical" evidence="1">
    <location>
        <begin position="6"/>
        <end position="24"/>
    </location>
</feature>
<keyword evidence="1" id="KW-0472">Membrane</keyword>
<proteinExistence type="predicted"/>
<feature type="transmembrane region" description="Helical" evidence="1">
    <location>
        <begin position="61"/>
        <end position="80"/>
    </location>
</feature>
<dbReference type="Gene3D" id="1.10.287.70">
    <property type="match status" value="1"/>
</dbReference>
<feature type="transmembrane region" description="Helical" evidence="1">
    <location>
        <begin position="36"/>
        <end position="55"/>
    </location>
</feature>